<organism evidence="2 3">
    <name type="scientific">Crystallibacter crystallopoietes</name>
    <dbReference type="NCBI Taxonomy" id="37928"/>
    <lineage>
        <taxon>Bacteria</taxon>
        <taxon>Bacillati</taxon>
        <taxon>Actinomycetota</taxon>
        <taxon>Actinomycetes</taxon>
        <taxon>Micrococcales</taxon>
        <taxon>Micrococcaceae</taxon>
        <taxon>Crystallibacter</taxon>
    </lineage>
</organism>
<dbReference type="AlphaFoldDB" id="A0A1H1GJR4"/>
<dbReference type="STRING" id="37928.SAMN04489742_4132"/>
<sequence>MSWWFWILLWVALCALALLFVVYLGFRLFRQVKATLQDFEVAAGKLGSGFDVPGSTGAAEPRTIVSGVFLDPAEAREIYVSGKAERREARRLKRVARRAAAGQRQSLRDVRLS</sequence>
<keyword evidence="1" id="KW-1133">Transmembrane helix</keyword>
<name>A0A1H1GJR4_9MICC</name>
<keyword evidence="1" id="KW-0812">Transmembrane</keyword>
<evidence type="ECO:0000313" key="2">
    <source>
        <dbReference type="EMBL" id="SDR13454.1"/>
    </source>
</evidence>
<dbReference type="RefSeq" id="WP_074702368.1">
    <property type="nucleotide sequence ID" value="NZ_CP018863.1"/>
</dbReference>
<dbReference type="EMBL" id="FNKH01000002">
    <property type="protein sequence ID" value="SDR13454.1"/>
    <property type="molecule type" value="Genomic_DNA"/>
</dbReference>
<dbReference type="KEGG" id="acry:AC20117_18725"/>
<accession>A0A1H1GJR4</accession>
<feature type="transmembrane region" description="Helical" evidence="1">
    <location>
        <begin position="6"/>
        <end position="26"/>
    </location>
</feature>
<dbReference type="Proteomes" id="UP000181917">
    <property type="component" value="Unassembled WGS sequence"/>
</dbReference>
<keyword evidence="1" id="KW-0472">Membrane</keyword>
<evidence type="ECO:0000313" key="3">
    <source>
        <dbReference type="Proteomes" id="UP000181917"/>
    </source>
</evidence>
<gene>
    <name evidence="2" type="ORF">SAMN04489742_4132</name>
</gene>
<proteinExistence type="predicted"/>
<dbReference type="OrthoDB" id="4955019at2"/>
<protein>
    <submittedName>
        <fullName evidence="2">Uncharacterized protein</fullName>
    </submittedName>
</protein>
<evidence type="ECO:0000256" key="1">
    <source>
        <dbReference type="SAM" id="Phobius"/>
    </source>
</evidence>
<keyword evidence="3" id="KW-1185">Reference proteome</keyword>
<reference evidence="2 3" key="1">
    <citation type="submission" date="2016-10" db="EMBL/GenBank/DDBJ databases">
        <authorList>
            <person name="de Groot N.N."/>
        </authorList>
    </citation>
    <scope>NUCLEOTIDE SEQUENCE [LARGE SCALE GENOMIC DNA]</scope>
    <source>
        <strain evidence="2 3">DSM 20117</strain>
    </source>
</reference>